<comment type="caution">
    <text evidence="1">The sequence shown here is derived from an EMBL/GenBank/DDBJ whole genome shotgun (WGS) entry which is preliminary data.</text>
</comment>
<keyword evidence="2" id="KW-1185">Reference proteome</keyword>
<name>A0ABR7M9M5_9BACT</name>
<accession>A0ABR7M9M5</accession>
<dbReference type="RefSeq" id="WP_187257038.1">
    <property type="nucleotide sequence ID" value="NZ_JBHULF010000007.1"/>
</dbReference>
<organism evidence="1 2">
    <name type="scientific">Flavihumibacter stibioxidans</name>
    <dbReference type="NCBI Taxonomy" id="1834163"/>
    <lineage>
        <taxon>Bacteria</taxon>
        <taxon>Pseudomonadati</taxon>
        <taxon>Bacteroidota</taxon>
        <taxon>Chitinophagia</taxon>
        <taxon>Chitinophagales</taxon>
        <taxon>Chitinophagaceae</taxon>
        <taxon>Flavihumibacter</taxon>
    </lineage>
</organism>
<evidence type="ECO:0000313" key="1">
    <source>
        <dbReference type="EMBL" id="MBC6491716.1"/>
    </source>
</evidence>
<gene>
    <name evidence="1" type="ORF">BC349_11700</name>
</gene>
<reference evidence="1 2" key="1">
    <citation type="submission" date="2016-07" db="EMBL/GenBank/DDBJ databases">
        <title>Genome analysis of Flavihumibacter stibioxidans YS-17.</title>
        <authorList>
            <person name="Shi K."/>
            <person name="Han Y."/>
            <person name="Wang G."/>
        </authorList>
    </citation>
    <scope>NUCLEOTIDE SEQUENCE [LARGE SCALE GENOMIC DNA]</scope>
    <source>
        <strain evidence="1 2">YS-17</strain>
    </source>
</reference>
<sequence>MLGTLNVINAENFIKAMSDMQCGKTEIAQISSLDFELKQYITKPIEGYEEPKNFPNCCGKHRQLLQFGKERFEAFPNCCDNHRKLNAAAWFKKEAYAYMPLKLVTTIAYTWHCIAKHIESDDWYKNITDYIEYTRKSYGQFPDGFGAPIGLNFYVNTLEKDIENEKELPVKKKEKLLNFLRKEEEPGTDYEQTDINLLIGKYKEWLRHFPFELSFLSHLKPYFERQMPIHTGKGETNIYTGLTGFKLKIKKQLIGFLQSATLTIIKEINTRKIYHDNQLNDTAGVQLELVLAKRKIELEELDKSGWEDRKDYIKVLKKWLNGEKQFVKEINSAFKDKNKIDFTRDLINGFLGLAEKRHQRTMHRQYKGEQTR</sequence>
<dbReference type="Proteomes" id="UP000765802">
    <property type="component" value="Unassembled WGS sequence"/>
</dbReference>
<protein>
    <submittedName>
        <fullName evidence="1">Uncharacterized protein</fullName>
    </submittedName>
</protein>
<evidence type="ECO:0000313" key="2">
    <source>
        <dbReference type="Proteomes" id="UP000765802"/>
    </source>
</evidence>
<dbReference type="EMBL" id="MBUA01000023">
    <property type="protein sequence ID" value="MBC6491716.1"/>
    <property type="molecule type" value="Genomic_DNA"/>
</dbReference>
<proteinExistence type="predicted"/>